<protein>
    <submittedName>
        <fullName evidence="3">Phage major capsid protein, HK97</fullName>
    </submittedName>
</protein>
<dbReference type="Pfam" id="PF05065">
    <property type="entry name" value="Phage_capsid"/>
    <property type="match status" value="1"/>
</dbReference>
<evidence type="ECO:0000256" key="1">
    <source>
        <dbReference type="ARBA" id="ARBA00004328"/>
    </source>
</evidence>
<evidence type="ECO:0000259" key="2">
    <source>
        <dbReference type="Pfam" id="PF05065"/>
    </source>
</evidence>
<dbReference type="InterPro" id="IPR054612">
    <property type="entry name" value="Phage_capsid-like_C"/>
</dbReference>
<dbReference type="InterPro" id="IPR024455">
    <property type="entry name" value="Phage_capsid"/>
</dbReference>
<proteinExistence type="predicted"/>
<dbReference type="Gene3D" id="3.30.2400.10">
    <property type="entry name" value="Major capsid protein gp5"/>
    <property type="match status" value="1"/>
</dbReference>
<dbReference type="EMBL" id="CP000384">
    <property type="protein sequence ID" value="ABG09911.1"/>
    <property type="molecule type" value="Genomic_DNA"/>
</dbReference>
<comment type="subcellular location">
    <subcellularLocation>
        <location evidence="1">Virion</location>
    </subcellularLocation>
</comment>
<reference evidence="3" key="1">
    <citation type="submission" date="2006-06" db="EMBL/GenBank/DDBJ databases">
        <title>Complete sequence of chromosome of Mycobacterium sp. MCS.</title>
        <authorList>
            <consortium name="US DOE Joint Genome Institute"/>
            <person name="Copeland A."/>
            <person name="Lucas S."/>
            <person name="Lapidus A."/>
            <person name="Barry K."/>
            <person name="Detter J.C."/>
            <person name="Glavina del Rio T."/>
            <person name="Hammon N."/>
            <person name="Israni S."/>
            <person name="Dalin E."/>
            <person name="Tice H."/>
            <person name="Pitluck S."/>
            <person name="Martinez M."/>
            <person name="Schmutz J."/>
            <person name="Larimer F."/>
            <person name="Land M."/>
            <person name="Hauser L."/>
            <person name="Kyrpides N."/>
            <person name="Kim E."/>
            <person name="Miller C.D."/>
            <person name="Hughes J.E."/>
            <person name="Anderson A.J."/>
            <person name="Sims R.C."/>
            <person name="Richardson P."/>
        </authorList>
    </citation>
    <scope>NUCLEOTIDE SEQUENCE [LARGE SCALE GENOMIC DNA]</scope>
    <source>
        <strain evidence="3">MCS</strain>
    </source>
</reference>
<dbReference type="KEGG" id="mmc:Mmcs_3805"/>
<gene>
    <name evidence="3" type="ordered locus">Mmcs_3805</name>
</gene>
<dbReference type="Gene3D" id="3.30.2320.10">
    <property type="entry name" value="hypothetical protein PF0899 domain"/>
    <property type="match status" value="1"/>
</dbReference>
<organism evidence="3">
    <name type="scientific">Mycobacterium sp. (strain MCS)</name>
    <dbReference type="NCBI Taxonomy" id="164756"/>
    <lineage>
        <taxon>Bacteria</taxon>
        <taxon>Bacillati</taxon>
        <taxon>Actinomycetota</taxon>
        <taxon>Actinomycetes</taxon>
        <taxon>Mycobacteriales</taxon>
        <taxon>Mycobacteriaceae</taxon>
        <taxon>Mycobacterium</taxon>
    </lineage>
</organism>
<name>A0A5Q5BNV5_MYCSS</name>
<dbReference type="SUPFAM" id="SSF56563">
    <property type="entry name" value="Major capsid protein gp5"/>
    <property type="match status" value="1"/>
</dbReference>
<evidence type="ECO:0000313" key="3">
    <source>
        <dbReference type="EMBL" id="ABG09911.1"/>
    </source>
</evidence>
<feature type="domain" description="Phage capsid-like C-terminal" evidence="2">
    <location>
        <begin position="9"/>
        <end position="278"/>
    </location>
</feature>
<dbReference type="AlphaFoldDB" id="A0A5Q5BNV5"/>
<dbReference type="NCBIfam" id="TIGR01554">
    <property type="entry name" value="major_cap_HK97"/>
    <property type="match status" value="1"/>
</dbReference>
<accession>A0A5Q5BNV5</accession>
<sequence length="285" mass="30196">MAFLSTSAGSILKPEEVHDLIVQPTQEQSVAMQTATVVPTSSAEFRFPVVVEDAAAQWLSEGEEIPLTDPTVDEVVARPKKIASLTKVSRELAEDSSPEATALVGASVARDMARRIDAAWFAASTAKGPAGLASLIGTAQSVAGGAYTNLDALAEALSLIEDVGGNPTAFVSNSSTVLALSKLKKTSDSNEPLLSPNLATGATQRIERQLLGVRLHSTPDTNLEDDVIWAYDQSKVFVVLRRDVDLAVDQSAFFTSDSLAVRCTMRIDFAFPHPQSVVRVGPDGS</sequence>